<name>A0AAW0A9F7_9AGAR</name>
<dbReference type="EMBL" id="JAWWNJ010000018">
    <property type="protein sequence ID" value="KAK7036984.1"/>
    <property type="molecule type" value="Genomic_DNA"/>
</dbReference>
<gene>
    <name evidence="3" type="ORF">R3P38DRAFT_2907426</name>
    <name evidence="2" type="ORF">R3P38DRAFT_3041263</name>
</gene>
<organism evidence="2 4">
    <name type="scientific">Favolaschia claudopus</name>
    <dbReference type="NCBI Taxonomy" id="2862362"/>
    <lineage>
        <taxon>Eukaryota</taxon>
        <taxon>Fungi</taxon>
        <taxon>Dikarya</taxon>
        <taxon>Basidiomycota</taxon>
        <taxon>Agaricomycotina</taxon>
        <taxon>Agaricomycetes</taxon>
        <taxon>Agaricomycetidae</taxon>
        <taxon>Agaricales</taxon>
        <taxon>Marasmiineae</taxon>
        <taxon>Mycenaceae</taxon>
        <taxon>Favolaschia</taxon>
    </lineage>
</organism>
<dbReference type="EMBL" id="JAWWNJ010000078">
    <property type="protein sequence ID" value="KAK7005395.1"/>
    <property type="molecule type" value="Genomic_DNA"/>
</dbReference>
<dbReference type="Proteomes" id="UP001362999">
    <property type="component" value="Unassembled WGS sequence"/>
</dbReference>
<keyword evidence="4" id="KW-1185">Reference proteome</keyword>
<protein>
    <recommendedName>
        <fullName evidence="1">DUF6589 domain-containing protein</fullName>
    </recommendedName>
</protein>
<evidence type="ECO:0000313" key="3">
    <source>
        <dbReference type="EMBL" id="KAK7036984.1"/>
    </source>
</evidence>
<dbReference type="InterPro" id="IPR046496">
    <property type="entry name" value="DUF6589"/>
</dbReference>
<dbReference type="AlphaFoldDB" id="A0AAW0A9F7"/>
<accession>A0AAW0A9F7</accession>
<evidence type="ECO:0000259" key="1">
    <source>
        <dbReference type="Pfam" id="PF20231"/>
    </source>
</evidence>
<reference evidence="2 4" key="1">
    <citation type="journal article" date="2024" name="J Genomics">
        <title>Draft genome sequencing and assembly of Favolaschia claudopus CIRM-BRFM 2984 isolated from oak limbs.</title>
        <authorList>
            <person name="Navarro D."/>
            <person name="Drula E."/>
            <person name="Chaduli D."/>
            <person name="Cazenave R."/>
            <person name="Ahrendt S."/>
            <person name="Wang J."/>
            <person name="Lipzen A."/>
            <person name="Daum C."/>
            <person name="Barry K."/>
            <person name="Grigoriev I.V."/>
            <person name="Favel A."/>
            <person name="Rosso M.N."/>
            <person name="Martin F."/>
        </authorList>
    </citation>
    <scope>NUCLEOTIDE SEQUENCE [LARGE SCALE GENOMIC DNA]</scope>
    <source>
        <strain evidence="2 4">CIRM-BRFM 2984</strain>
    </source>
</reference>
<sequence>MDDNIDWTHIRCVISLHWGRILIEFEPTLHHNSAEILSIFRDPNGLVAKHRMREGRKTVCHPLETNSENSGRP</sequence>
<proteinExistence type="predicted"/>
<comment type="caution">
    <text evidence="2">The sequence shown here is derived from an EMBL/GenBank/DDBJ whole genome shotgun (WGS) entry which is preliminary data.</text>
</comment>
<evidence type="ECO:0000313" key="2">
    <source>
        <dbReference type="EMBL" id="KAK7005395.1"/>
    </source>
</evidence>
<dbReference type="Pfam" id="PF20231">
    <property type="entry name" value="DUF6589"/>
    <property type="match status" value="1"/>
</dbReference>
<evidence type="ECO:0000313" key="4">
    <source>
        <dbReference type="Proteomes" id="UP001362999"/>
    </source>
</evidence>
<feature type="domain" description="DUF6589" evidence="1">
    <location>
        <begin position="4"/>
        <end position="70"/>
    </location>
</feature>